<dbReference type="EMBL" id="LACB01000002">
    <property type="protein sequence ID" value="KAJ9493067.1"/>
    <property type="molecule type" value="Genomic_DNA"/>
</dbReference>
<accession>A0AAI9TTB4</accession>
<evidence type="ECO:0000313" key="1">
    <source>
        <dbReference type="EMBL" id="KAJ9493067.1"/>
    </source>
</evidence>
<gene>
    <name evidence="1" type="ORF">VN97_g138</name>
</gene>
<comment type="caution">
    <text evidence="1">The sequence shown here is derived from an EMBL/GenBank/DDBJ whole genome shotgun (WGS) entry which is preliminary data.</text>
</comment>
<evidence type="ECO:0000313" key="2">
    <source>
        <dbReference type="Proteomes" id="UP001227192"/>
    </source>
</evidence>
<dbReference type="Proteomes" id="UP001227192">
    <property type="component" value="Unassembled WGS sequence"/>
</dbReference>
<proteinExistence type="predicted"/>
<sequence>MMVAKPLEAIYTLFYHAHPTIYFRHSSVPKDRPLPPVTFLPASQTCGSKTNQSYVEKGTSTGAAAASHGSSVRDNPALEGPDQLAACNWLKWPFSVRWTSHRHGRLSSSGHPRFRTPNPLPNATPYIVFGLISPRGANGSTEGWEDWA</sequence>
<reference evidence="1" key="1">
    <citation type="submission" date="2015-06" db="EMBL/GenBank/DDBJ databases">
        <authorList>
            <person name="Nguyen H."/>
        </authorList>
    </citation>
    <scope>NUCLEOTIDE SEQUENCE</scope>
    <source>
        <strain evidence="1">DAOM 180753</strain>
    </source>
</reference>
<organism evidence="1 2">
    <name type="scientific">Penicillium thymicola</name>
    <dbReference type="NCBI Taxonomy" id="293382"/>
    <lineage>
        <taxon>Eukaryota</taxon>
        <taxon>Fungi</taxon>
        <taxon>Dikarya</taxon>
        <taxon>Ascomycota</taxon>
        <taxon>Pezizomycotina</taxon>
        <taxon>Eurotiomycetes</taxon>
        <taxon>Eurotiomycetidae</taxon>
        <taxon>Eurotiales</taxon>
        <taxon>Aspergillaceae</taxon>
        <taxon>Penicillium</taxon>
    </lineage>
</organism>
<dbReference type="AlphaFoldDB" id="A0AAI9TTB4"/>
<reference evidence="1" key="2">
    <citation type="journal article" date="2016" name="Fungal Biol.">
        <title>Ochratoxin A production by Penicillium thymicola.</title>
        <authorList>
            <person name="Nguyen H.D.T."/>
            <person name="McMullin D.R."/>
            <person name="Ponomareva E."/>
            <person name="Riley R."/>
            <person name="Pomraning K.R."/>
            <person name="Baker S.E."/>
            <person name="Seifert K.A."/>
        </authorList>
    </citation>
    <scope>NUCLEOTIDE SEQUENCE</scope>
    <source>
        <strain evidence="1">DAOM 180753</strain>
    </source>
</reference>
<name>A0AAI9TTB4_PENTH</name>
<keyword evidence="2" id="KW-1185">Reference proteome</keyword>
<protein>
    <submittedName>
        <fullName evidence="1">Uncharacterized protein</fullName>
    </submittedName>
</protein>